<name>A0A0P1AF05_PLAHL</name>
<accession>A0A0P1AF05</accession>
<evidence type="ECO:0000259" key="6">
    <source>
        <dbReference type="Pfam" id="PF05028"/>
    </source>
</evidence>
<keyword evidence="9" id="KW-1185">Reference proteome</keyword>
<dbReference type="GO" id="GO:0004649">
    <property type="term" value="F:poly(ADP-ribose) glycohydrolase activity"/>
    <property type="evidence" value="ECO:0007669"/>
    <property type="project" value="UniProtKB-EC"/>
</dbReference>
<dbReference type="GO" id="GO:1990966">
    <property type="term" value="P:ATP generation from poly-ADP-D-ribose"/>
    <property type="evidence" value="ECO:0007669"/>
    <property type="project" value="TreeGrafter"/>
</dbReference>
<feature type="active site" evidence="4">
    <location>
        <position position="397"/>
    </location>
</feature>
<dbReference type="STRING" id="4781.A0A0P1AF05"/>
<dbReference type="InterPro" id="IPR046372">
    <property type="entry name" value="PARG_cat_C"/>
</dbReference>
<evidence type="ECO:0000313" key="9">
    <source>
        <dbReference type="Proteomes" id="UP000054928"/>
    </source>
</evidence>
<dbReference type="GeneID" id="36404872"/>
<dbReference type="InterPro" id="IPR036420">
    <property type="entry name" value="BRCT_dom_sf"/>
</dbReference>
<dbReference type="SUPFAM" id="SSF52113">
    <property type="entry name" value="BRCT domain"/>
    <property type="match status" value="1"/>
</dbReference>
<proteinExistence type="inferred from homology"/>
<dbReference type="EC" id="3.2.1.143" evidence="2"/>
<keyword evidence="3 8" id="KW-0378">Hydrolase</keyword>
<dbReference type="EMBL" id="CCYD01000428">
    <property type="protein sequence ID" value="CEG39577.1"/>
    <property type="molecule type" value="Genomic_DNA"/>
</dbReference>
<sequence>MSREFLLQGVTFAFHCLPPSECHKLALLLQSHHGKLYDAKDNPTFVYVITSYWTDCKPGATLANVPKRLVTRFWLLESLRLKRLLRPTSHIYFQPPVRPSTLWLQYPREMYDDKKLDDSNPKVLLPSSPQFLFRGEVAVWPYVASILAQPIANIPDFIAKLRLMTILNSRQPFNSLEYALKQLLTLEEKNKWFHDVLPMMQQLVLQMPQMFAIPPPLLTPYHKVASHNATVASYPATQMHRFTKLQVLTLVCACFFGIFPNQKIGTVGKFTQVSQRNDIHDVQNVQFPSFSAIQMFSASTSRMMVLKGHKIRCFLQYFFRMVPHAKPDETVLTTEIIDFVRVAVHVPKCIPTSYTPSKILEMLYPTTKEMAMYPPLSTAMCVSDKLIEDLNEHMQIDFANEFPGGGVLDSGCVQEEIRFLISPELLVSCLVFSKLESYETFVVHGTERFCTYKGYGGTFQYTGNYQDKTDRTILSNNSFRRNNIVVGMDATDYSMTQVERQYSRAHVWRDLVKAFAGFSYKTDETCSWPVGTGNWGCGVFKGDRELKFLIQWLAASLHDRNLVYVVLTHEMEIQSKVKLLLNVVTSNHAKEWDRQEGGLTLWLTSFLFQEIETKGQTESVLTRALLSLERALKIYQEMGKSKGEMEKILVKDVSCQEKESSDIVIKRPKRS</sequence>
<organism evidence="8 9">
    <name type="scientific">Plasmopara halstedii</name>
    <name type="common">Downy mildew of sunflower</name>
    <dbReference type="NCBI Taxonomy" id="4781"/>
    <lineage>
        <taxon>Eukaryota</taxon>
        <taxon>Sar</taxon>
        <taxon>Stramenopiles</taxon>
        <taxon>Oomycota</taxon>
        <taxon>Peronosporomycetes</taxon>
        <taxon>Peronosporales</taxon>
        <taxon>Peronosporaceae</taxon>
        <taxon>Plasmopara</taxon>
    </lineage>
</organism>
<evidence type="ECO:0000256" key="4">
    <source>
        <dbReference type="PIRSR" id="PIRSR607724-1"/>
    </source>
</evidence>
<dbReference type="OrthoDB" id="1937899at2759"/>
<evidence type="ECO:0000259" key="7">
    <source>
        <dbReference type="Pfam" id="PF20811"/>
    </source>
</evidence>
<dbReference type="AlphaFoldDB" id="A0A0P1AF05"/>
<feature type="domain" description="PARG catalytic Macro" evidence="6">
    <location>
        <begin position="375"/>
        <end position="569"/>
    </location>
</feature>
<feature type="domain" description="PARG helical" evidence="7">
    <location>
        <begin position="186"/>
        <end position="331"/>
    </location>
</feature>
<feature type="active site" evidence="4">
    <location>
        <position position="415"/>
    </location>
</feature>
<dbReference type="Gene3D" id="3.40.50.10190">
    <property type="entry name" value="BRCT domain"/>
    <property type="match status" value="1"/>
</dbReference>
<feature type="binding site" evidence="5">
    <location>
        <position position="414"/>
    </location>
    <ligand>
        <name>substrate</name>
    </ligand>
</feature>
<dbReference type="GO" id="GO:0005737">
    <property type="term" value="C:cytoplasm"/>
    <property type="evidence" value="ECO:0007669"/>
    <property type="project" value="TreeGrafter"/>
</dbReference>
<dbReference type="Pfam" id="PF20811">
    <property type="entry name" value="PARG_cat_N"/>
    <property type="match status" value="1"/>
</dbReference>
<evidence type="ECO:0000256" key="5">
    <source>
        <dbReference type="PIRSR" id="PIRSR607724-2"/>
    </source>
</evidence>
<dbReference type="PANTHER" id="PTHR12837:SF0">
    <property type="entry name" value="POLY(ADP-RIBOSE) GLYCOHYDROLASE"/>
    <property type="match status" value="1"/>
</dbReference>
<dbReference type="InterPro" id="IPR007724">
    <property type="entry name" value="Poly_GlycHdrlase"/>
</dbReference>
<evidence type="ECO:0000256" key="2">
    <source>
        <dbReference type="ARBA" id="ARBA00012255"/>
    </source>
</evidence>
<feature type="binding site" evidence="5">
    <location>
        <position position="455"/>
    </location>
    <ligand>
        <name>substrate</name>
    </ligand>
</feature>
<comment type="similarity">
    <text evidence="1">Belongs to the poly(ADP-ribose) glycohydrolase family.</text>
</comment>
<dbReference type="PANTHER" id="PTHR12837">
    <property type="entry name" value="POLY ADP-RIBOSE GLYCOHYDROLASE"/>
    <property type="match status" value="1"/>
</dbReference>
<dbReference type="Proteomes" id="UP000054928">
    <property type="component" value="Unassembled WGS sequence"/>
</dbReference>
<feature type="active site" evidence="4">
    <location>
        <position position="416"/>
    </location>
</feature>
<evidence type="ECO:0000256" key="3">
    <source>
        <dbReference type="ARBA" id="ARBA00022801"/>
    </source>
</evidence>
<feature type="binding site" evidence="5">
    <location>
        <position position="400"/>
    </location>
    <ligand>
        <name>substrate</name>
    </ligand>
</feature>
<dbReference type="Pfam" id="PF05028">
    <property type="entry name" value="PARG_cat_C"/>
    <property type="match status" value="1"/>
</dbReference>
<dbReference type="GO" id="GO:0006282">
    <property type="term" value="P:regulation of DNA repair"/>
    <property type="evidence" value="ECO:0007669"/>
    <property type="project" value="InterPro"/>
</dbReference>
<protein>
    <recommendedName>
        <fullName evidence="2">poly(ADP-ribose) glycohydrolase</fullName>
        <ecNumber evidence="2">3.2.1.143</ecNumber>
    </recommendedName>
</protein>
<evidence type="ECO:0000256" key="1">
    <source>
        <dbReference type="ARBA" id="ARBA00009545"/>
    </source>
</evidence>
<dbReference type="GO" id="GO:0005634">
    <property type="term" value="C:nucleus"/>
    <property type="evidence" value="ECO:0007669"/>
    <property type="project" value="TreeGrafter"/>
</dbReference>
<dbReference type="OMA" id="HEAFVIH"/>
<evidence type="ECO:0000313" key="8">
    <source>
        <dbReference type="EMBL" id="CEG39577.1"/>
    </source>
</evidence>
<dbReference type="RefSeq" id="XP_024575946.1">
    <property type="nucleotide sequence ID" value="XM_024725140.1"/>
</dbReference>
<dbReference type="InterPro" id="IPR048362">
    <property type="entry name" value="PARG_helical"/>
</dbReference>
<reference evidence="9" key="1">
    <citation type="submission" date="2014-09" db="EMBL/GenBank/DDBJ databases">
        <authorList>
            <person name="Sharma Rahul"/>
            <person name="Thines Marco"/>
        </authorList>
    </citation>
    <scope>NUCLEOTIDE SEQUENCE [LARGE SCALE GENOMIC DNA]</scope>
</reference>
<dbReference type="GO" id="GO:0005975">
    <property type="term" value="P:carbohydrate metabolic process"/>
    <property type="evidence" value="ECO:0007669"/>
    <property type="project" value="InterPro"/>
</dbReference>
<dbReference type="GO" id="GO:0009225">
    <property type="term" value="P:nucleotide-sugar metabolic process"/>
    <property type="evidence" value="ECO:0007669"/>
    <property type="project" value="TreeGrafter"/>
</dbReference>